<dbReference type="EMBL" id="JAIQCJ010002661">
    <property type="protein sequence ID" value="KAJ8775482.1"/>
    <property type="molecule type" value="Genomic_DNA"/>
</dbReference>
<name>A0AB34G7Z2_ESCRO</name>
<evidence type="ECO:0000313" key="3">
    <source>
        <dbReference type="Proteomes" id="UP001159641"/>
    </source>
</evidence>
<proteinExistence type="predicted"/>
<dbReference type="Proteomes" id="UP001159641">
    <property type="component" value="Unassembled WGS sequence"/>
</dbReference>
<feature type="compositionally biased region" description="Basic and acidic residues" evidence="1">
    <location>
        <begin position="47"/>
        <end position="56"/>
    </location>
</feature>
<protein>
    <submittedName>
        <fullName evidence="2">Uncharacterized protein</fullName>
    </submittedName>
</protein>
<evidence type="ECO:0000256" key="1">
    <source>
        <dbReference type="SAM" id="MobiDB-lite"/>
    </source>
</evidence>
<feature type="compositionally biased region" description="Basic and acidic residues" evidence="1">
    <location>
        <begin position="1"/>
        <end position="32"/>
    </location>
</feature>
<gene>
    <name evidence="2" type="ORF">J1605_016332</name>
</gene>
<feature type="region of interest" description="Disordered" evidence="1">
    <location>
        <begin position="1"/>
        <end position="81"/>
    </location>
</feature>
<comment type="caution">
    <text evidence="2">The sequence shown here is derived from an EMBL/GenBank/DDBJ whole genome shotgun (WGS) entry which is preliminary data.</text>
</comment>
<sequence>MAMAEGERTECAEPPRDEPPADGALKRAEELKTQANDYFKGAPALEGAKEGGERPRSWGAGPARNHGNEERQPGRGAGATK</sequence>
<evidence type="ECO:0000313" key="2">
    <source>
        <dbReference type="EMBL" id="KAJ8775482.1"/>
    </source>
</evidence>
<keyword evidence="3" id="KW-1185">Reference proteome</keyword>
<organism evidence="2 3">
    <name type="scientific">Eschrichtius robustus</name>
    <name type="common">California gray whale</name>
    <name type="synonym">Eschrichtius gibbosus</name>
    <dbReference type="NCBI Taxonomy" id="9764"/>
    <lineage>
        <taxon>Eukaryota</taxon>
        <taxon>Metazoa</taxon>
        <taxon>Chordata</taxon>
        <taxon>Craniata</taxon>
        <taxon>Vertebrata</taxon>
        <taxon>Euteleostomi</taxon>
        <taxon>Mammalia</taxon>
        <taxon>Eutheria</taxon>
        <taxon>Laurasiatheria</taxon>
        <taxon>Artiodactyla</taxon>
        <taxon>Whippomorpha</taxon>
        <taxon>Cetacea</taxon>
        <taxon>Mysticeti</taxon>
        <taxon>Eschrichtiidae</taxon>
        <taxon>Eschrichtius</taxon>
    </lineage>
</organism>
<reference evidence="2 3" key="1">
    <citation type="submission" date="2022-11" db="EMBL/GenBank/DDBJ databases">
        <title>Whole genome sequence of Eschrichtius robustus ER-17-0199.</title>
        <authorList>
            <person name="Bruniche-Olsen A."/>
            <person name="Black A.N."/>
            <person name="Fields C.J."/>
            <person name="Walden K."/>
            <person name="Dewoody J.A."/>
        </authorList>
    </citation>
    <scope>NUCLEOTIDE SEQUENCE [LARGE SCALE GENOMIC DNA]</scope>
    <source>
        <strain evidence="2">ER-17-0199</strain>
        <tissue evidence="2">Blubber</tissue>
    </source>
</reference>
<accession>A0AB34G7Z2</accession>
<dbReference type="AlphaFoldDB" id="A0AB34G7Z2"/>